<feature type="region of interest" description="Disordered" evidence="14">
    <location>
        <begin position="576"/>
        <end position="609"/>
    </location>
</feature>
<name>A0AAW0VWZ4_CHEQU</name>
<proteinExistence type="inferred from homology"/>
<dbReference type="GO" id="GO:0005634">
    <property type="term" value="C:nucleus"/>
    <property type="evidence" value="ECO:0007669"/>
    <property type="project" value="UniProtKB-SubCell"/>
</dbReference>
<dbReference type="GO" id="GO:0098609">
    <property type="term" value="P:cell-cell adhesion"/>
    <property type="evidence" value="ECO:0007669"/>
    <property type="project" value="InterPro"/>
</dbReference>
<comment type="subcellular location">
    <subcellularLocation>
        <location evidence="2">Cell junction</location>
        <location evidence="2">Adherens junction</location>
    </subcellularLocation>
    <subcellularLocation>
        <location evidence="3">Cell membrane</location>
        <topology evidence="3">Multi-pass membrane protein</topology>
    </subcellularLocation>
    <subcellularLocation>
        <location evidence="1">Nucleus</location>
    </subcellularLocation>
</comment>
<evidence type="ECO:0000256" key="14">
    <source>
        <dbReference type="SAM" id="MobiDB-lite"/>
    </source>
</evidence>
<evidence type="ECO:0000256" key="2">
    <source>
        <dbReference type="ARBA" id="ARBA00004536"/>
    </source>
</evidence>
<keyword evidence="7 15" id="KW-0812">Transmembrane</keyword>
<evidence type="ECO:0000256" key="6">
    <source>
        <dbReference type="ARBA" id="ARBA00022475"/>
    </source>
</evidence>
<evidence type="ECO:0000256" key="11">
    <source>
        <dbReference type="ARBA" id="ARBA00023136"/>
    </source>
</evidence>
<evidence type="ECO:0000256" key="3">
    <source>
        <dbReference type="ARBA" id="ARBA00004651"/>
    </source>
</evidence>
<comment type="caution">
    <text evidence="17">The sequence shown here is derived from an EMBL/GenBank/DDBJ whole genome shotgun (WGS) entry which is preliminary data.</text>
</comment>
<comment type="similarity">
    <text evidence="4">Belongs to the vezatin family.</text>
</comment>
<dbReference type="Proteomes" id="UP001445076">
    <property type="component" value="Unassembled WGS sequence"/>
</dbReference>
<evidence type="ECO:0000256" key="13">
    <source>
        <dbReference type="SAM" id="Coils"/>
    </source>
</evidence>
<evidence type="ECO:0000256" key="12">
    <source>
        <dbReference type="ARBA" id="ARBA00023242"/>
    </source>
</evidence>
<protein>
    <recommendedName>
        <fullName evidence="5">Vezatin</fullName>
    </recommendedName>
</protein>
<accession>A0AAW0VWZ4</accession>
<dbReference type="GO" id="GO:0005912">
    <property type="term" value="C:adherens junction"/>
    <property type="evidence" value="ECO:0007669"/>
    <property type="project" value="UniProtKB-SubCell"/>
</dbReference>
<keyword evidence="9 15" id="KW-1133">Transmembrane helix</keyword>
<dbReference type="Pfam" id="PF12632">
    <property type="entry name" value="Vezatin"/>
    <property type="match status" value="1"/>
</dbReference>
<sequence>TRSMADTEEDDDVIFEGSAIYQHLLDTGYTDFESTQLKTSHYRENATEVVFSKNKKGALDLLKEMWASLHESLFGKWRDDRYKDIAEYIAQSKLVTNDDWLVLEHFLPGGEELHHTGSLALPSGSNCRAFVFIGSISLLLSVVLPLYISCKSWFSCTIISAFLICMIMEGIPAFIRYFLLTRDIKRFVLLMKEISSTASRSLRLLQEVDLISKGFVLAQGSYPATLCENAEFPQCSNLCSALISVLKLLEHILRENHQYLGECTPEYPCMKQLFDQVEASELNKTACNTECITFLKKWVAIMKLQLSAVLTELLLCIHKPVMLTELCDVRCQLFSSRQVAQVKSKTKYLQNSLEYTRSFWLQDRQEERKPKSFEDKKRDVYIAIHSLSLHMQSALFRVQDLENKFENENILSNFSEDLEQKQHEVLPSYEYVSEQLNALKTVLSLCQGCLEETEARVDRKYGMNDSKVIPKLEDQCKTTDDNISSQKEKIPVTVICSIEEPVIEDEVFEAYIHQEYSDRQKEDYNDDFWTADIKKERQMLRQQKAQGKRVLNELEPILLKRRKMWEQREMAALSRQHTKKAQVVDVDNSKTEQQTKCQRPENFDDRSDDIPEALQQVKREEEETKERIMCKSIVTDSCIESSELKLIRGCESELENGEEVDSNRERLKLYRKLEQELDEDENRQKKEDEEEERRTVFSVTCLKPFESHLDVTAFVDVKLENNENNKYQEDKKHIFCLPASHKNTVNKHNLFEQEDRSIKHYNEVSSAGLPEGETGNVERDSQAVTCDITTGDAVHKGMAVALETEFSTESVWEMNIPTPNVIKDEEFVHNEEIDDSSSQIDWSTIGAPTRQTETLDERMQLFSAGLNIGFQAEVAAEAQAASRRFWATAPNLTETFGGVGECEEVFGSDDDTEDDEVAC</sequence>
<dbReference type="GO" id="GO:0005886">
    <property type="term" value="C:plasma membrane"/>
    <property type="evidence" value="ECO:0007669"/>
    <property type="project" value="UniProtKB-SubCell"/>
</dbReference>
<dbReference type="InterPro" id="IPR026859">
    <property type="entry name" value="Myosin-bd"/>
</dbReference>
<keyword evidence="12" id="KW-0539">Nucleus</keyword>
<feature type="non-terminal residue" evidence="17">
    <location>
        <position position="1"/>
    </location>
</feature>
<dbReference type="InterPro" id="IPR026858">
    <property type="entry name" value="Vezatin"/>
</dbReference>
<keyword evidence="11 15" id="KW-0472">Membrane</keyword>
<gene>
    <name evidence="17" type="ORF">OTU49_012823</name>
</gene>
<evidence type="ECO:0000313" key="18">
    <source>
        <dbReference type="Proteomes" id="UP001445076"/>
    </source>
</evidence>
<evidence type="ECO:0000259" key="16">
    <source>
        <dbReference type="Pfam" id="PF12632"/>
    </source>
</evidence>
<reference evidence="17 18" key="1">
    <citation type="journal article" date="2024" name="BMC Genomics">
        <title>Genome assembly of redclaw crayfish (Cherax quadricarinatus) provides insights into its immune adaptation and hypoxia tolerance.</title>
        <authorList>
            <person name="Liu Z."/>
            <person name="Zheng J."/>
            <person name="Li H."/>
            <person name="Fang K."/>
            <person name="Wang S."/>
            <person name="He J."/>
            <person name="Zhou D."/>
            <person name="Weng S."/>
            <person name="Chi M."/>
            <person name="Gu Z."/>
            <person name="He J."/>
            <person name="Li F."/>
            <person name="Wang M."/>
        </authorList>
    </citation>
    <scope>NUCLEOTIDE SEQUENCE [LARGE SCALE GENOMIC DNA]</scope>
    <source>
        <strain evidence="17">ZL_2023a</strain>
    </source>
</reference>
<keyword evidence="8" id="KW-0965">Cell junction</keyword>
<dbReference type="AlphaFoldDB" id="A0AAW0VWZ4"/>
<keyword evidence="18" id="KW-1185">Reference proteome</keyword>
<evidence type="ECO:0000256" key="7">
    <source>
        <dbReference type="ARBA" id="ARBA00022692"/>
    </source>
</evidence>
<feature type="transmembrane region" description="Helical" evidence="15">
    <location>
        <begin position="129"/>
        <end position="148"/>
    </location>
</feature>
<keyword evidence="10 13" id="KW-0175">Coiled coil</keyword>
<dbReference type="PANTHER" id="PTHR15989:SF5">
    <property type="entry name" value="VEZATIN"/>
    <property type="match status" value="1"/>
</dbReference>
<feature type="transmembrane region" description="Helical" evidence="15">
    <location>
        <begin position="160"/>
        <end position="179"/>
    </location>
</feature>
<feature type="compositionally biased region" description="Basic and acidic residues" evidence="14">
    <location>
        <begin position="598"/>
        <end position="609"/>
    </location>
</feature>
<dbReference type="EMBL" id="JARKIK010000105">
    <property type="protein sequence ID" value="KAK8721336.1"/>
    <property type="molecule type" value="Genomic_DNA"/>
</dbReference>
<feature type="domain" description="Myosin-binding" evidence="16">
    <location>
        <begin position="183"/>
        <end position="260"/>
    </location>
</feature>
<evidence type="ECO:0000313" key="17">
    <source>
        <dbReference type="EMBL" id="KAK8721336.1"/>
    </source>
</evidence>
<evidence type="ECO:0000256" key="1">
    <source>
        <dbReference type="ARBA" id="ARBA00004123"/>
    </source>
</evidence>
<evidence type="ECO:0000256" key="9">
    <source>
        <dbReference type="ARBA" id="ARBA00022989"/>
    </source>
</evidence>
<dbReference type="PANTHER" id="PTHR15989">
    <property type="entry name" value="VEZATIN"/>
    <property type="match status" value="1"/>
</dbReference>
<dbReference type="GO" id="GO:0017022">
    <property type="term" value="F:myosin binding"/>
    <property type="evidence" value="ECO:0007669"/>
    <property type="project" value="InterPro"/>
</dbReference>
<evidence type="ECO:0000256" key="8">
    <source>
        <dbReference type="ARBA" id="ARBA00022949"/>
    </source>
</evidence>
<evidence type="ECO:0000256" key="10">
    <source>
        <dbReference type="ARBA" id="ARBA00023054"/>
    </source>
</evidence>
<evidence type="ECO:0000256" key="5">
    <source>
        <dbReference type="ARBA" id="ARBA00018125"/>
    </source>
</evidence>
<keyword evidence="6" id="KW-1003">Cell membrane</keyword>
<evidence type="ECO:0000256" key="4">
    <source>
        <dbReference type="ARBA" id="ARBA00007245"/>
    </source>
</evidence>
<feature type="coiled-coil region" evidence="13">
    <location>
        <begin position="663"/>
        <end position="690"/>
    </location>
</feature>
<evidence type="ECO:0000256" key="15">
    <source>
        <dbReference type="SAM" id="Phobius"/>
    </source>
</evidence>
<organism evidence="17 18">
    <name type="scientific">Cherax quadricarinatus</name>
    <name type="common">Australian red claw crayfish</name>
    <dbReference type="NCBI Taxonomy" id="27406"/>
    <lineage>
        <taxon>Eukaryota</taxon>
        <taxon>Metazoa</taxon>
        <taxon>Ecdysozoa</taxon>
        <taxon>Arthropoda</taxon>
        <taxon>Crustacea</taxon>
        <taxon>Multicrustacea</taxon>
        <taxon>Malacostraca</taxon>
        <taxon>Eumalacostraca</taxon>
        <taxon>Eucarida</taxon>
        <taxon>Decapoda</taxon>
        <taxon>Pleocyemata</taxon>
        <taxon>Astacidea</taxon>
        <taxon>Parastacoidea</taxon>
        <taxon>Parastacidae</taxon>
        <taxon>Cherax</taxon>
    </lineage>
</organism>